<gene>
    <name evidence="2" type="ORF">F5891DRAFT_1042627</name>
</gene>
<dbReference type="AlphaFoldDB" id="A0AAD4E2L6"/>
<sequence>MTRQPVKVTYAHKRGRPNAAAKLLSSPLEALPPDRDDITRSEMSRRMLKRSRGVTNEDDDTLRLKGHIVKRARQTVVSDAPGAEADVDAFQTPFPSAEYVHSSSVTRPLVPEEFSPVPNVKSTLSRTSSRKLKENSTSLSLASPFHSRPSSPHTGSTTKAKARSSRIPLHLKSRTLSGAFQKNDSAHTRRKISHKDSTISLNDRKLSRKDSMISLDYTRLSRKNSTVSLNELARYSPSKHQRRPSSPDPSYMLSHIAQQDWISPSKALTIHTGICEPDPNSITQPNPIQSLSASPFLVDRPQFFSTPPHSRSGSRTGLQAPKSPSNLAFLAPSPRLPRDEDFEMADHTEHRKIRISANSIISSSGSFTLRSHQISNAIDVDDRIDSAGSASMSMSIDILPQKTSMGEYMIPLASSPPALDTNLGPQHKVSLGQNILALPGSSPPVPDESSSPAPDYPGSSARNASANLPPLGAPSEADLIQDMLSLDLGDRHDDGTQLPMRTRSLETLASVSSKKTSTVKHKRNRAGTIRASDFTQTASSCSSGSTLTSLASTIAGPAGSLPGRTRSGTVVGPNSKLAIRPHAKGAMRKQSLMQLKLHDAHSRPGDDMDIFRVHEDVGPCGTEELGSVGLMQRLKGRRGKKKVMHDEIVSDDPLLITGPWRDEDWS</sequence>
<evidence type="ECO:0000313" key="2">
    <source>
        <dbReference type="EMBL" id="KAG1898585.1"/>
    </source>
</evidence>
<organism evidence="2 3">
    <name type="scientific">Suillus fuscotomentosus</name>
    <dbReference type="NCBI Taxonomy" id="1912939"/>
    <lineage>
        <taxon>Eukaryota</taxon>
        <taxon>Fungi</taxon>
        <taxon>Dikarya</taxon>
        <taxon>Basidiomycota</taxon>
        <taxon>Agaricomycotina</taxon>
        <taxon>Agaricomycetes</taxon>
        <taxon>Agaricomycetidae</taxon>
        <taxon>Boletales</taxon>
        <taxon>Suillineae</taxon>
        <taxon>Suillaceae</taxon>
        <taxon>Suillus</taxon>
    </lineage>
</organism>
<reference evidence="2" key="1">
    <citation type="journal article" date="2020" name="New Phytol.">
        <title>Comparative genomics reveals dynamic genome evolution in host specialist ectomycorrhizal fungi.</title>
        <authorList>
            <person name="Lofgren L.A."/>
            <person name="Nguyen N.H."/>
            <person name="Vilgalys R."/>
            <person name="Ruytinx J."/>
            <person name="Liao H.L."/>
            <person name="Branco S."/>
            <person name="Kuo A."/>
            <person name="LaButti K."/>
            <person name="Lipzen A."/>
            <person name="Andreopoulos W."/>
            <person name="Pangilinan J."/>
            <person name="Riley R."/>
            <person name="Hundley H."/>
            <person name="Na H."/>
            <person name="Barry K."/>
            <person name="Grigoriev I.V."/>
            <person name="Stajich J.E."/>
            <person name="Kennedy P.G."/>
        </authorList>
    </citation>
    <scope>NUCLEOTIDE SEQUENCE</scope>
    <source>
        <strain evidence="2">FC203</strain>
    </source>
</reference>
<dbReference type="GeneID" id="64656414"/>
<feature type="compositionally biased region" description="Polar residues" evidence="1">
    <location>
        <begin position="148"/>
        <end position="159"/>
    </location>
</feature>
<evidence type="ECO:0000256" key="1">
    <source>
        <dbReference type="SAM" id="MobiDB-lite"/>
    </source>
</evidence>
<feature type="region of interest" description="Disordered" evidence="1">
    <location>
        <begin position="435"/>
        <end position="475"/>
    </location>
</feature>
<dbReference type="EMBL" id="JABBWK010000038">
    <property type="protein sequence ID" value="KAG1898585.1"/>
    <property type="molecule type" value="Genomic_DNA"/>
</dbReference>
<protein>
    <submittedName>
        <fullName evidence="2">Uncharacterized protein</fullName>
    </submittedName>
</protein>
<accession>A0AAD4E2L6</accession>
<keyword evidence="3" id="KW-1185">Reference proteome</keyword>
<comment type="caution">
    <text evidence="2">The sequence shown here is derived from an EMBL/GenBank/DDBJ whole genome shotgun (WGS) entry which is preliminary data.</text>
</comment>
<evidence type="ECO:0000313" key="3">
    <source>
        <dbReference type="Proteomes" id="UP001195769"/>
    </source>
</evidence>
<name>A0AAD4E2L6_9AGAM</name>
<feature type="region of interest" description="Disordered" evidence="1">
    <location>
        <begin position="303"/>
        <end position="338"/>
    </location>
</feature>
<dbReference type="RefSeq" id="XP_041224161.1">
    <property type="nucleotide sequence ID" value="XM_041362116.1"/>
</dbReference>
<proteinExistence type="predicted"/>
<dbReference type="Proteomes" id="UP001195769">
    <property type="component" value="Unassembled WGS sequence"/>
</dbReference>
<feature type="compositionally biased region" description="Polar residues" evidence="1">
    <location>
        <begin position="303"/>
        <end position="326"/>
    </location>
</feature>
<feature type="region of interest" description="Disordered" evidence="1">
    <location>
        <begin position="109"/>
        <end position="166"/>
    </location>
</feature>